<dbReference type="InterPro" id="IPR029058">
    <property type="entry name" value="AB_hydrolase_fold"/>
</dbReference>
<keyword evidence="1" id="KW-0812">Transmembrane</keyword>
<dbReference type="Gene3D" id="3.40.50.1820">
    <property type="entry name" value="alpha/beta hydrolase"/>
    <property type="match status" value="1"/>
</dbReference>
<feature type="transmembrane region" description="Helical" evidence="1">
    <location>
        <begin position="60"/>
        <end position="82"/>
    </location>
</feature>
<evidence type="ECO:0000313" key="4">
    <source>
        <dbReference type="Proteomes" id="UP000757540"/>
    </source>
</evidence>
<dbReference type="Pfam" id="PF12695">
    <property type="entry name" value="Abhydrolase_5"/>
    <property type="match status" value="1"/>
</dbReference>
<dbReference type="InterPro" id="IPR029059">
    <property type="entry name" value="AB_hydrolase_5"/>
</dbReference>
<proteinExistence type="predicted"/>
<sequence>MAVRVVAVAALLVVAWAALTAWGAVVQGNPAYAVLLGGTALVSLAVLWRSRRPAAPRRGWRGAGGIVLVVAAAVWIGVLGWLRPFTAVEPALAAMRSDDAVTVTETATRVVLAPAGEASGTAVFFQPGARVDPRAYAAVLRPLAEAGHPVVVAKQPLGIGFLALGAFDAARGAHPEVEQWVVGGHSLGGTVAAIQADDADDAATAPAVGLLLYASYPADDVSRSLTATVASVSGTRDRLATPADIEASRADLPPGTDFTVVEGASHAQFGDYGPQPGDGVATISDDDARAQITAASLRFLAGLTP</sequence>
<accession>A0ABX1ZYP6</accession>
<feature type="transmembrane region" description="Helical" evidence="1">
    <location>
        <begin position="30"/>
        <end position="48"/>
    </location>
</feature>
<protein>
    <recommendedName>
        <fullName evidence="2">Alpha/beta hydrolase fold-5 domain-containing protein</fullName>
    </recommendedName>
</protein>
<reference evidence="3 4" key="1">
    <citation type="submission" date="2020-05" db="EMBL/GenBank/DDBJ databases">
        <title>Genomic Encyclopedia of Type Strains, Phase III (KMG-III): the genomes of soil and plant-associated and newly described type strains.</title>
        <authorList>
            <person name="Whitman W."/>
        </authorList>
    </citation>
    <scope>NUCLEOTIDE SEQUENCE [LARGE SCALE GENOMIC DNA]</scope>
    <source>
        <strain evidence="3 4">KCTC 19046</strain>
    </source>
</reference>
<keyword evidence="4" id="KW-1185">Reference proteome</keyword>
<comment type="caution">
    <text evidence="3">The sequence shown here is derived from an EMBL/GenBank/DDBJ whole genome shotgun (WGS) entry which is preliminary data.</text>
</comment>
<evidence type="ECO:0000259" key="2">
    <source>
        <dbReference type="Pfam" id="PF12695"/>
    </source>
</evidence>
<organism evidence="3 4">
    <name type="scientific">Isoptericola halotolerans</name>
    <dbReference type="NCBI Taxonomy" id="300560"/>
    <lineage>
        <taxon>Bacteria</taxon>
        <taxon>Bacillati</taxon>
        <taxon>Actinomycetota</taxon>
        <taxon>Actinomycetes</taxon>
        <taxon>Micrococcales</taxon>
        <taxon>Promicromonosporaceae</taxon>
        <taxon>Isoptericola</taxon>
    </lineage>
</organism>
<evidence type="ECO:0000256" key="1">
    <source>
        <dbReference type="SAM" id="Phobius"/>
    </source>
</evidence>
<dbReference type="Proteomes" id="UP000757540">
    <property type="component" value="Unassembled WGS sequence"/>
</dbReference>
<keyword evidence="1" id="KW-0472">Membrane</keyword>
<dbReference type="RefSeq" id="WP_171781882.1">
    <property type="nucleotide sequence ID" value="NZ_BAAAML010000002.1"/>
</dbReference>
<gene>
    <name evidence="3" type="ORF">HDG69_000154</name>
</gene>
<keyword evidence="1" id="KW-1133">Transmembrane helix</keyword>
<evidence type="ECO:0000313" key="3">
    <source>
        <dbReference type="EMBL" id="NOV95601.1"/>
    </source>
</evidence>
<name>A0ABX1ZYP6_9MICO</name>
<feature type="domain" description="Alpha/beta hydrolase fold-5" evidence="2">
    <location>
        <begin position="123"/>
        <end position="287"/>
    </location>
</feature>
<dbReference type="EMBL" id="JABEZU010000001">
    <property type="protein sequence ID" value="NOV95601.1"/>
    <property type="molecule type" value="Genomic_DNA"/>
</dbReference>
<dbReference type="SUPFAM" id="SSF53474">
    <property type="entry name" value="alpha/beta-Hydrolases"/>
    <property type="match status" value="1"/>
</dbReference>